<evidence type="ECO:0000313" key="2">
    <source>
        <dbReference type="EMBL" id="CAF4892398.1"/>
    </source>
</evidence>
<feature type="non-terminal residue" evidence="1">
    <location>
        <position position="1"/>
    </location>
</feature>
<evidence type="ECO:0000313" key="1">
    <source>
        <dbReference type="EMBL" id="CAF4634472.1"/>
    </source>
</evidence>
<dbReference type="EMBL" id="CAJOBJ010173654">
    <property type="protein sequence ID" value="CAF4892398.1"/>
    <property type="molecule type" value="Genomic_DNA"/>
</dbReference>
<sequence length="80" mass="9358">YRYYLLSIAAGALIGAAYTLRQSKKYEGLMPEYLSNTELLERQAMEARPLPPPVTRHVTFSKPPREDFPFKITLYQYVTW</sequence>
<dbReference type="AlphaFoldDB" id="A0A8S2ZKW7"/>
<comment type="caution">
    <text evidence="1">The sequence shown here is derived from an EMBL/GenBank/DDBJ whole genome shotgun (WGS) entry which is preliminary data.</text>
</comment>
<name>A0A8S2ZKW7_9BILA</name>
<evidence type="ECO:0000313" key="3">
    <source>
        <dbReference type="Proteomes" id="UP000681720"/>
    </source>
</evidence>
<organism evidence="1 3">
    <name type="scientific">Rotaria magnacalcarata</name>
    <dbReference type="NCBI Taxonomy" id="392030"/>
    <lineage>
        <taxon>Eukaryota</taxon>
        <taxon>Metazoa</taxon>
        <taxon>Spiralia</taxon>
        <taxon>Gnathifera</taxon>
        <taxon>Rotifera</taxon>
        <taxon>Eurotatoria</taxon>
        <taxon>Bdelloidea</taxon>
        <taxon>Philodinida</taxon>
        <taxon>Philodinidae</taxon>
        <taxon>Rotaria</taxon>
    </lineage>
</organism>
<accession>A0A8S2ZKW7</accession>
<feature type="non-terminal residue" evidence="1">
    <location>
        <position position="80"/>
    </location>
</feature>
<dbReference type="EMBL" id="CAJOBJ010111676">
    <property type="protein sequence ID" value="CAF4634472.1"/>
    <property type="molecule type" value="Genomic_DNA"/>
</dbReference>
<proteinExistence type="predicted"/>
<reference evidence="1" key="1">
    <citation type="submission" date="2021-02" db="EMBL/GenBank/DDBJ databases">
        <authorList>
            <person name="Nowell W R."/>
        </authorList>
    </citation>
    <scope>NUCLEOTIDE SEQUENCE</scope>
</reference>
<dbReference type="Proteomes" id="UP000681720">
    <property type="component" value="Unassembled WGS sequence"/>
</dbReference>
<protein>
    <submittedName>
        <fullName evidence="1">Uncharacterized protein</fullName>
    </submittedName>
</protein>
<gene>
    <name evidence="1" type="ORF">GIL414_LOCUS40355</name>
    <name evidence="2" type="ORF">GIL414_LOCUS51402</name>
</gene>